<protein>
    <recommendedName>
        <fullName evidence="4 6">Phosphatase NudJ</fullName>
        <ecNumber evidence="6">3.6.1.-</ecNumber>
    </recommendedName>
</protein>
<evidence type="ECO:0000313" key="9">
    <source>
        <dbReference type="Proteomes" id="UP001058124"/>
    </source>
</evidence>
<organism evidence="8 9">
    <name type="scientific">Leminorella grimontii</name>
    <dbReference type="NCBI Taxonomy" id="82981"/>
    <lineage>
        <taxon>Bacteria</taxon>
        <taxon>Pseudomonadati</taxon>
        <taxon>Pseudomonadota</taxon>
        <taxon>Gammaproteobacteria</taxon>
        <taxon>Enterobacterales</taxon>
        <taxon>Budviciaceae</taxon>
        <taxon>Leminorella</taxon>
    </lineage>
</organism>
<gene>
    <name evidence="6" type="primary">nudJ</name>
    <name evidence="8" type="ORF">SOASR030_10270</name>
</gene>
<dbReference type="CDD" id="cd03675">
    <property type="entry name" value="NUDIX_Hydrolase"/>
    <property type="match status" value="1"/>
</dbReference>
<dbReference type="RefSeq" id="WP_036023150.1">
    <property type="nucleotide sequence ID" value="NZ_BRLH01000001.1"/>
</dbReference>
<dbReference type="InterPro" id="IPR020084">
    <property type="entry name" value="NUDIX_hydrolase_CS"/>
</dbReference>
<dbReference type="InterPro" id="IPR015797">
    <property type="entry name" value="NUDIX_hydrolase-like_dom_sf"/>
</dbReference>
<dbReference type="EMBL" id="BRLH01000001">
    <property type="protein sequence ID" value="GKX54915.1"/>
    <property type="molecule type" value="Genomic_DNA"/>
</dbReference>
<dbReference type="InterPro" id="IPR000086">
    <property type="entry name" value="NUDIX_hydrolase_dom"/>
</dbReference>
<evidence type="ECO:0000256" key="2">
    <source>
        <dbReference type="ARBA" id="ARBA00007608"/>
    </source>
</evidence>
<evidence type="ECO:0000256" key="4">
    <source>
        <dbReference type="ARBA" id="ARBA00015552"/>
    </source>
</evidence>
<proteinExistence type="inferred from homology"/>
<name>A0AAV5MYH7_9GAMM</name>
<dbReference type="Pfam" id="PF00293">
    <property type="entry name" value="NUDIX"/>
    <property type="match status" value="1"/>
</dbReference>
<dbReference type="PANTHER" id="PTHR43222">
    <property type="entry name" value="NUDIX HYDROLASE 23"/>
    <property type="match status" value="1"/>
</dbReference>
<comment type="cofactor">
    <cofactor evidence="1 6">
        <name>Mg(2+)</name>
        <dbReference type="ChEBI" id="CHEBI:18420"/>
    </cofactor>
</comment>
<evidence type="ECO:0000259" key="7">
    <source>
        <dbReference type="PROSITE" id="PS51462"/>
    </source>
</evidence>
<dbReference type="InterPro" id="IPR033713">
    <property type="entry name" value="NudJ"/>
</dbReference>
<sequence>MSETQYKPHVTLACVVQAEGRFLMVEERINGRPTLNQPAGHLEAGETVLDGAARELWEETGIRARPQELLRIYQWLAPDGTPFIRFTFSIDLESMVAASPNDTDIDRCLWLSADDILTSPNLRSPLVKESLLHYLQPTRYPLDILTYFGG</sequence>
<dbReference type="PANTHER" id="PTHR43222:SF11">
    <property type="entry name" value="PHOSPHATASE NUDJ"/>
    <property type="match status" value="1"/>
</dbReference>
<evidence type="ECO:0000256" key="6">
    <source>
        <dbReference type="RuleBase" id="RU364043"/>
    </source>
</evidence>
<evidence type="ECO:0000256" key="5">
    <source>
        <dbReference type="ARBA" id="ARBA00022801"/>
    </source>
</evidence>
<dbReference type="GO" id="GO:0017110">
    <property type="term" value="F:nucleoside diphosphate phosphatase activity"/>
    <property type="evidence" value="ECO:0007669"/>
    <property type="project" value="InterPro"/>
</dbReference>
<keyword evidence="6" id="KW-0460">Magnesium</keyword>
<dbReference type="PROSITE" id="PS51462">
    <property type="entry name" value="NUDIX"/>
    <property type="match status" value="1"/>
</dbReference>
<dbReference type="AlphaFoldDB" id="A0AAV5MYH7"/>
<dbReference type="GO" id="GO:0004787">
    <property type="term" value="F:thiamine diphosphate phosphatase activity"/>
    <property type="evidence" value="ECO:0007669"/>
    <property type="project" value="InterPro"/>
</dbReference>
<keyword evidence="9" id="KW-1185">Reference proteome</keyword>
<evidence type="ECO:0000256" key="3">
    <source>
        <dbReference type="ARBA" id="ARBA00011245"/>
    </source>
</evidence>
<dbReference type="PROSITE" id="PS00893">
    <property type="entry name" value="NUDIX_BOX"/>
    <property type="match status" value="1"/>
</dbReference>
<dbReference type="SUPFAM" id="SSF55811">
    <property type="entry name" value="Nudix"/>
    <property type="match status" value="1"/>
</dbReference>
<dbReference type="EC" id="3.6.1.-" evidence="6"/>
<dbReference type="Proteomes" id="UP001058124">
    <property type="component" value="Unassembled WGS sequence"/>
</dbReference>
<feature type="domain" description="Nudix hydrolase" evidence="7">
    <location>
        <begin position="7"/>
        <end position="135"/>
    </location>
</feature>
<evidence type="ECO:0000313" key="8">
    <source>
        <dbReference type="EMBL" id="GKX54915.1"/>
    </source>
</evidence>
<dbReference type="GO" id="GO:0017111">
    <property type="term" value="F:ribonucleoside triphosphate phosphatase activity"/>
    <property type="evidence" value="ECO:0007669"/>
    <property type="project" value="InterPro"/>
</dbReference>
<keyword evidence="5 6" id="KW-0378">Hydrolase</keyword>
<dbReference type="Gene3D" id="3.90.79.10">
    <property type="entry name" value="Nucleoside Triphosphate Pyrophosphohydrolase"/>
    <property type="match status" value="1"/>
</dbReference>
<reference evidence="8" key="1">
    <citation type="submission" date="2022-06" db="EMBL/GenBank/DDBJ databases">
        <title>Draft genome sequences of Leminorella grimontii str. JCM5902.</title>
        <authorList>
            <person name="Wakabayashi Y."/>
            <person name="Kojima K."/>
        </authorList>
    </citation>
    <scope>NUCLEOTIDE SEQUENCE</scope>
    <source>
        <strain evidence="8">JCM 5902</strain>
    </source>
</reference>
<comment type="subunit">
    <text evidence="3 6">Monomer.</text>
</comment>
<accession>A0AAV5MYH7</accession>
<evidence type="ECO:0000256" key="1">
    <source>
        <dbReference type="ARBA" id="ARBA00001946"/>
    </source>
</evidence>
<comment type="caution">
    <text evidence="8">The sequence shown here is derived from an EMBL/GenBank/DDBJ whole genome shotgun (WGS) entry which is preliminary data.</text>
</comment>
<comment type="similarity">
    <text evidence="2 6">Belongs to the Nudix hydrolase family. NudJ subfamily.</text>
</comment>